<dbReference type="AlphaFoldDB" id="A0AAF0BEX2"/>
<dbReference type="RefSeq" id="WP_232521989.1">
    <property type="nucleotide sequence ID" value="NZ_FUFD01000016.1"/>
</dbReference>
<proteinExistence type="predicted"/>
<evidence type="ECO:0000313" key="1">
    <source>
        <dbReference type="EMBL" id="WCG02828.1"/>
    </source>
</evidence>
<gene>
    <name evidence="1" type="ORF">NY151_09275</name>
</gene>
<organism evidence="1 2">
    <name type="scientific">Porphyromonas gingivalis</name>
    <name type="common">Bacteroides gingivalis</name>
    <dbReference type="NCBI Taxonomy" id="837"/>
    <lineage>
        <taxon>Bacteria</taxon>
        <taxon>Pseudomonadati</taxon>
        <taxon>Bacteroidota</taxon>
        <taxon>Bacteroidia</taxon>
        <taxon>Bacteroidales</taxon>
        <taxon>Porphyromonadaceae</taxon>
        <taxon>Porphyromonas</taxon>
    </lineage>
</organism>
<reference evidence="1" key="1">
    <citation type="submission" date="2023-01" db="EMBL/GenBank/DDBJ databases">
        <title>Phages are important unrecognized players in the ecology of the oral pathogen Porphyromonas gingivalis.</title>
        <authorList>
            <person name="Matrishin C.B."/>
            <person name="Kauffman K.M."/>
        </authorList>
    </citation>
    <scope>NUCLEOTIDE SEQUENCE</scope>
    <source>
        <strain evidence="1">ATCC 49417</strain>
    </source>
</reference>
<name>A0AAF0BEX2_PORGN</name>
<protein>
    <submittedName>
        <fullName evidence="1">Uncharacterized protein</fullName>
    </submittedName>
</protein>
<evidence type="ECO:0000313" key="2">
    <source>
        <dbReference type="Proteomes" id="UP001179501"/>
    </source>
</evidence>
<sequence>MLHNNRAVAAKISERYVFLEKDGSPGLCPEGSSIRAFPPLRERKNSRWRAFPSPTFLRLKKCSRVDRKNVAREIFRFGARSQKITNQNEKIQARIFPKNRTAISSFLVRDFSVSGCSSTEFHHLFP</sequence>
<accession>A0AAF0BEX2</accession>
<dbReference type="Proteomes" id="UP001179501">
    <property type="component" value="Chromosome"/>
</dbReference>
<dbReference type="EMBL" id="CP116614">
    <property type="protein sequence ID" value="WCG02828.1"/>
    <property type="molecule type" value="Genomic_DNA"/>
</dbReference>